<feature type="transmembrane region" description="Helical" evidence="5">
    <location>
        <begin position="47"/>
        <end position="70"/>
    </location>
</feature>
<comment type="similarity">
    <text evidence="2">Belongs to the band 7/mec-2 family. Flotillin subfamily.</text>
</comment>
<protein>
    <submittedName>
        <fullName evidence="7">Band 7 protein</fullName>
    </submittedName>
</protein>
<dbReference type="RefSeq" id="WP_144868029.1">
    <property type="nucleotide sequence ID" value="NZ_LR213842.1"/>
</dbReference>
<dbReference type="OrthoDB" id="9786220at2"/>
<dbReference type="CDD" id="cd03399">
    <property type="entry name" value="SPFH_flotillin"/>
    <property type="match status" value="1"/>
</dbReference>
<dbReference type="InterPro" id="IPR036013">
    <property type="entry name" value="Band_7/SPFH_dom_sf"/>
</dbReference>
<evidence type="ECO:0000256" key="2">
    <source>
        <dbReference type="ARBA" id="ARBA00007161"/>
    </source>
</evidence>
<dbReference type="SUPFAM" id="SSF117892">
    <property type="entry name" value="Band 7/SPFH domain"/>
    <property type="match status" value="1"/>
</dbReference>
<keyword evidence="3 5" id="KW-0472">Membrane</keyword>
<evidence type="ECO:0000256" key="5">
    <source>
        <dbReference type="SAM" id="Phobius"/>
    </source>
</evidence>
<dbReference type="GO" id="GO:0002020">
    <property type="term" value="F:protease binding"/>
    <property type="evidence" value="ECO:0007669"/>
    <property type="project" value="TreeGrafter"/>
</dbReference>
<feature type="domain" description="Band 7" evidence="6">
    <location>
        <begin position="72"/>
        <end position="246"/>
    </location>
</feature>
<organism evidence="7 8">
    <name type="scientific">Hyella patelloides LEGE 07179</name>
    <dbReference type="NCBI Taxonomy" id="945734"/>
    <lineage>
        <taxon>Bacteria</taxon>
        <taxon>Bacillati</taxon>
        <taxon>Cyanobacteriota</taxon>
        <taxon>Cyanophyceae</taxon>
        <taxon>Pleurocapsales</taxon>
        <taxon>Hyellaceae</taxon>
        <taxon>Hyella</taxon>
    </lineage>
</organism>
<evidence type="ECO:0000313" key="7">
    <source>
        <dbReference type="EMBL" id="VEP18624.1"/>
    </source>
</evidence>
<name>A0A563W4L2_9CYAN</name>
<keyword evidence="5" id="KW-0812">Transmembrane</keyword>
<dbReference type="SMART" id="SM00244">
    <property type="entry name" value="PHB"/>
    <property type="match status" value="1"/>
</dbReference>
<dbReference type="Proteomes" id="UP000320055">
    <property type="component" value="Unassembled WGS sequence"/>
</dbReference>
<dbReference type="AlphaFoldDB" id="A0A563W4L2"/>
<evidence type="ECO:0000256" key="1">
    <source>
        <dbReference type="ARBA" id="ARBA00004370"/>
    </source>
</evidence>
<sequence length="468" mass="51309">MTLQKNNLAVQSCCFATIQDPRTKTEETIVAQTPVSQAKAQGSLGDLMITGLPLALFAFIIAACALVAFLNSFLCVCKPNEVVVLSGSKRKNKRGQVLGYRVLTGGRGIRIPILETIKRIDVTTMPVPVKVTNAYAKGGTPLDIQAIANVKISSNPKVVGNAIERFLDQDRSEIVRVARETLEGNLRGVVATLTPEQLNENRLQFSERIASDVSRDLNKLGLQLDTLKIQNISDDMDYLNSLGRSQIALVIKNAEIAESNAISQAEQIEAQCEEQATVAQTQDRIVIQDRRNELRKIKAELDQKARSEEEITTAAAQEATAKAQQKLQAVRAQLERLRLEAEQVLPAEADRVAKELLARGDAAALKENAEAEALVNEMLSKVWQETGKDAKELFLIQQLETVLQEAVNIPGRLKLDKVNVIDNGDGKSLASLVNVYPEIVVQFLNSVNQTLGIDVVGTLNSRFHESNK</sequence>
<dbReference type="InterPro" id="IPR027705">
    <property type="entry name" value="Flotillin_fam"/>
</dbReference>
<dbReference type="PANTHER" id="PTHR13806">
    <property type="entry name" value="FLOTILLIN-RELATED"/>
    <property type="match status" value="1"/>
</dbReference>
<evidence type="ECO:0000313" key="8">
    <source>
        <dbReference type="Proteomes" id="UP000320055"/>
    </source>
</evidence>
<reference evidence="7 8" key="1">
    <citation type="submission" date="2019-01" db="EMBL/GenBank/DDBJ databases">
        <authorList>
            <person name="Brito A."/>
        </authorList>
    </citation>
    <scope>NUCLEOTIDE SEQUENCE [LARGE SCALE GENOMIC DNA]</scope>
    <source>
        <strain evidence="7">1</strain>
    </source>
</reference>
<gene>
    <name evidence="7" type="ORF">H1P_840005</name>
</gene>
<evidence type="ECO:0000259" key="6">
    <source>
        <dbReference type="SMART" id="SM00244"/>
    </source>
</evidence>
<keyword evidence="4" id="KW-0175">Coiled coil</keyword>
<evidence type="ECO:0000256" key="3">
    <source>
        <dbReference type="ARBA" id="ARBA00023136"/>
    </source>
</evidence>
<keyword evidence="5" id="KW-1133">Transmembrane helix</keyword>
<accession>A0A563W4L2</accession>
<dbReference type="PANTHER" id="PTHR13806:SF46">
    <property type="entry name" value="FLOTILLIN-1-RELATED"/>
    <property type="match status" value="1"/>
</dbReference>
<proteinExistence type="inferred from homology"/>
<comment type="subcellular location">
    <subcellularLocation>
        <location evidence="1">Membrane</location>
    </subcellularLocation>
</comment>
<feature type="coiled-coil region" evidence="4">
    <location>
        <begin position="251"/>
        <end position="344"/>
    </location>
</feature>
<dbReference type="Pfam" id="PF01145">
    <property type="entry name" value="Band_7"/>
    <property type="match status" value="1"/>
</dbReference>
<dbReference type="Gene3D" id="3.30.479.30">
    <property type="entry name" value="Band 7 domain"/>
    <property type="match status" value="1"/>
</dbReference>
<dbReference type="GO" id="GO:0005886">
    <property type="term" value="C:plasma membrane"/>
    <property type="evidence" value="ECO:0007669"/>
    <property type="project" value="TreeGrafter"/>
</dbReference>
<dbReference type="EMBL" id="CAACVJ010000692">
    <property type="protein sequence ID" value="VEP18624.1"/>
    <property type="molecule type" value="Genomic_DNA"/>
</dbReference>
<evidence type="ECO:0000256" key="4">
    <source>
        <dbReference type="SAM" id="Coils"/>
    </source>
</evidence>
<dbReference type="InterPro" id="IPR001107">
    <property type="entry name" value="Band_7"/>
</dbReference>
<dbReference type="GO" id="GO:0072659">
    <property type="term" value="P:protein localization to plasma membrane"/>
    <property type="evidence" value="ECO:0007669"/>
    <property type="project" value="TreeGrafter"/>
</dbReference>
<keyword evidence="8" id="KW-1185">Reference proteome</keyword>